<gene>
    <name evidence="6" type="ORF">E5672_08560</name>
</gene>
<keyword evidence="3" id="KW-0238">DNA-binding</keyword>
<proteinExistence type="inferred from homology"/>
<protein>
    <submittedName>
        <fullName evidence="6">LysR family transcriptional regulator</fullName>
    </submittedName>
</protein>
<dbReference type="EMBL" id="SWCO01000005">
    <property type="protein sequence ID" value="TKB03096.1"/>
    <property type="molecule type" value="Genomic_DNA"/>
</dbReference>
<dbReference type="Gene3D" id="1.10.10.10">
    <property type="entry name" value="Winged helix-like DNA-binding domain superfamily/Winged helix DNA-binding domain"/>
    <property type="match status" value="1"/>
</dbReference>
<dbReference type="SUPFAM" id="SSF53850">
    <property type="entry name" value="Periplasmic binding protein-like II"/>
    <property type="match status" value="1"/>
</dbReference>
<evidence type="ECO:0000256" key="1">
    <source>
        <dbReference type="ARBA" id="ARBA00009437"/>
    </source>
</evidence>
<dbReference type="Pfam" id="PF03466">
    <property type="entry name" value="LysR_substrate"/>
    <property type="match status" value="1"/>
</dbReference>
<dbReference type="InterPro" id="IPR000847">
    <property type="entry name" value="LysR_HTH_N"/>
</dbReference>
<evidence type="ECO:0000256" key="3">
    <source>
        <dbReference type="ARBA" id="ARBA00023125"/>
    </source>
</evidence>
<dbReference type="AlphaFoldDB" id="A0A4V5NNC5"/>
<dbReference type="SUPFAM" id="SSF46785">
    <property type="entry name" value="Winged helix' DNA-binding domain"/>
    <property type="match status" value="1"/>
</dbReference>
<dbReference type="InterPro" id="IPR036388">
    <property type="entry name" value="WH-like_DNA-bd_sf"/>
</dbReference>
<dbReference type="GO" id="GO:0006351">
    <property type="term" value="P:DNA-templated transcription"/>
    <property type="evidence" value="ECO:0007669"/>
    <property type="project" value="TreeGrafter"/>
</dbReference>
<sequence length="295" mass="33174">MVHYCSMKDWNDYALILALHRSITLRAAAVALGTTHTTVARRLALLEKQYSASIFERIPGGYRATPFGEQLVATAMQVENVVRESERLYCASNEKLAGPITLSLGEPMSQFLLAKELGEFTRLYPSIQLKVKSSTTFADLDKGEADVVIRGAPKLPEHLIGRRLYKLGLCFYAHKDYCENTPRKDWRWIAPLENEVWPQWLAQSPYPEVTIGIAIDDIISRYHAILNGVGMGRAACFMGDPHPDLVRLPGSAPVLKYDIWLLTHPDLYEQPKVKLLMQFLTDALMAKKTLVEGEA</sequence>
<feature type="domain" description="HTH lysR-type" evidence="5">
    <location>
        <begin position="17"/>
        <end position="65"/>
    </location>
</feature>
<name>A0A4V5NNC5_9ALTE</name>
<dbReference type="PROSITE" id="PS50931">
    <property type="entry name" value="HTH_LYSR"/>
    <property type="match status" value="1"/>
</dbReference>
<organism evidence="6 7">
    <name type="scientific">Alteromonas portus</name>
    <dbReference type="NCBI Taxonomy" id="2565549"/>
    <lineage>
        <taxon>Bacteria</taxon>
        <taxon>Pseudomonadati</taxon>
        <taxon>Pseudomonadota</taxon>
        <taxon>Gammaproteobacteria</taxon>
        <taxon>Alteromonadales</taxon>
        <taxon>Alteromonadaceae</taxon>
        <taxon>Alteromonas/Salinimonas group</taxon>
        <taxon>Alteromonas</taxon>
    </lineage>
</organism>
<dbReference type="GO" id="GO:0043565">
    <property type="term" value="F:sequence-specific DNA binding"/>
    <property type="evidence" value="ECO:0007669"/>
    <property type="project" value="TreeGrafter"/>
</dbReference>
<evidence type="ECO:0000313" key="7">
    <source>
        <dbReference type="Proteomes" id="UP000305471"/>
    </source>
</evidence>
<dbReference type="Pfam" id="PF00126">
    <property type="entry name" value="HTH_1"/>
    <property type="match status" value="1"/>
</dbReference>
<dbReference type="PANTHER" id="PTHR30537">
    <property type="entry name" value="HTH-TYPE TRANSCRIPTIONAL REGULATOR"/>
    <property type="match status" value="1"/>
</dbReference>
<keyword evidence="4" id="KW-0804">Transcription</keyword>
<comment type="similarity">
    <text evidence="1">Belongs to the LysR transcriptional regulatory family.</text>
</comment>
<reference evidence="6 7" key="1">
    <citation type="submission" date="2019-04" db="EMBL/GenBank/DDBJ databases">
        <title>Alteromonas portus sp. nov., an alginate lyase-excreting marine bacterium.</title>
        <authorList>
            <person name="Huang H."/>
            <person name="Mo K."/>
            <person name="Bao S."/>
        </authorList>
    </citation>
    <scope>NUCLEOTIDE SEQUENCE [LARGE SCALE GENOMIC DNA]</scope>
    <source>
        <strain evidence="6 7">HB161718</strain>
    </source>
</reference>
<dbReference type="InterPro" id="IPR058163">
    <property type="entry name" value="LysR-type_TF_proteobact-type"/>
</dbReference>
<evidence type="ECO:0000256" key="4">
    <source>
        <dbReference type="ARBA" id="ARBA00023163"/>
    </source>
</evidence>
<keyword evidence="2" id="KW-0805">Transcription regulation</keyword>
<evidence type="ECO:0000259" key="5">
    <source>
        <dbReference type="PROSITE" id="PS50931"/>
    </source>
</evidence>
<comment type="caution">
    <text evidence="6">The sequence shown here is derived from an EMBL/GenBank/DDBJ whole genome shotgun (WGS) entry which is preliminary data.</text>
</comment>
<evidence type="ECO:0000313" key="6">
    <source>
        <dbReference type="EMBL" id="TKB03096.1"/>
    </source>
</evidence>
<keyword evidence="7" id="KW-1185">Reference proteome</keyword>
<dbReference type="Gene3D" id="3.40.190.290">
    <property type="match status" value="1"/>
</dbReference>
<dbReference type="Proteomes" id="UP000305471">
    <property type="component" value="Unassembled WGS sequence"/>
</dbReference>
<accession>A0A4V5NNC5</accession>
<dbReference type="InterPro" id="IPR005119">
    <property type="entry name" value="LysR_subst-bd"/>
</dbReference>
<dbReference type="InterPro" id="IPR036390">
    <property type="entry name" value="WH_DNA-bd_sf"/>
</dbReference>
<evidence type="ECO:0000256" key="2">
    <source>
        <dbReference type="ARBA" id="ARBA00023015"/>
    </source>
</evidence>
<dbReference type="PANTHER" id="PTHR30537:SF3">
    <property type="entry name" value="TRANSCRIPTIONAL REGULATORY PROTEIN"/>
    <property type="match status" value="1"/>
</dbReference>
<dbReference type="GO" id="GO:0003700">
    <property type="term" value="F:DNA-binding transcription factor activity"/>
    <property type="evidence" value="ECO:0007669"/>
    <property type="project" value="InterPro"/>
</dbReference>